<evidence type="ECO:0000313" key="2">
    <source>
        <dbReference type="EMBL" id="GJT57447.1"/>
    </source>
</evidence>
<proteinExistence type="predicted"/>
<protein>
    <submittedName>
        <fullName evidence="2">Uncharacterized protein</fullName>
    </submittedName>
</protein>
<dbReference type="EMBL" id="BQNB010016932">
    <property type="protein sequence ID" value="GJT57447.1"/>
    <property type="molecule type" value="Genomic_DNA"/>
</dbReference>
<keyword evidence="3" id="KW-1185">Reference proteome</keyword>
<feature type="region of interest" description="Disordered" evidence="1">
    <location>
        <begin position="20"/>
        <end position="51"/>
    </location>
</feature>
<reference evidence="2" key="2">
    <citation type="submission" date="2022-01" db="EMBL/GenBank/DDBJ databases">
        <authorList>
            <person name="Yamashiro T."/>
            <person name="Shiraishi A."/>
            <person name="Satake H."/>
            <person name="Nakayama K."/>
        </authorList>
    </citation>
    <scope>NUCLEOTIDE SEQUENCE</scope>
</reference>
<reference evidence="2" key="1">
    <citation type="journal article" date="2022" name="Int. J. Mol. Sci.">
        <title>Draft Genome of Tanacetum Coccineum: Genomic Comparison of Closely Related Tanacetum-Family Plants.</title>
        <authorList>
            <person name="Yamashiro T."/>
            <person name="Shiraishi A."/>
            <person name="Nakayama K."/>
            <person name="Satake H."/>
        </authorList>
    </citation>
    <scope>NUCLEOTIDE SEQUENCE</scope>
</reference>
<name>A0ABQ5F3Z5_9ASTR</name>
<comment type="caution">
    <text evidence="2">The sequence shown here is derived from an EMBL/GenBank/DDBJ whole genome shotgun (WGS) entry which is preliminary data.</text>
</comment>
<organism evidence="2 3">
    <name type="scientific">Tanacetum coccineum</name>
    <dbReference type="NCBI Taxonomy" id="301880"/>
    <lineage>
        <taxon>Eukaryota</taxon>
        <taxon>Viridiplantae</taxon>
        <taxon>Streptophyta</taxon>
        <taxon>Embryophyta</taxon>
        <taxon>Tracheophyta</taxon>
        <taxon>Spermatophyta</taxon>
        <taxon>Magnoliopsida</taxon>
        <taxon>eudicotyledons</taxon>
        <taxon>Gunneridae</taxon>
        <taxon>Pentapetalae</taxon>
        <taxon>asterids</taxon>
        <taxon>campanulids</taxon>
        <taxon>Asterales</taxon>
        <taxon>Asteraceae</taxon>
        <taxon>Asteroideae</taxon>
        <taxon>Anthemideae</taxon>
        <taxon>Anthemidinae</taxon>
        <taxon>Tanacetum</taxon>
    </lineage>
</organism>
<evidence type="ECO:0000256" key="1">
    <source>
        <dbReference type="SAM" id="MobiDB-lite"/>
    </source>
</evidence>
<evidence type="ECO:0000313" key="3">
    <source>
        <dbReference type="Proteomes" id="UP001151760"/>
    </source>
</evidence>
<gene>
    <name evidence="2" type="ORF">Tco_0992501</name>
</gene>
<accession>A0ABQ5F3Z5</accession>
<sequence length="126" mass="13803">MSLKITALVQVVKRSKQNCLDKSSKSAERGVNSGLVSSTHGTSPVALDSGNEVEDVFNETVGFMASTSSKVEKYPKSGSGVESKSMYEQWRENYVQDPYDDDDFDDCDLTSTALQFANAFDINLRG</sequence>
<dbReference type="Proteomes" id="UP001151760">
    <property type="component" value="Unassembled WGS sequence"/>
</dbReference>